<accession>Q1IF76</accession>
<evidence type="ECO:0000313" key="1">
    <source>
        <dbReference type="EMBL" id="CAK13678.1"/>
    </source>
</evidence>
<dbReference type="Proteomes" id="UP000000658">
    <property type="component" value="Chromosome"/>
</dbReference>
<sequence>MIMAGSDIVVVIPEGQADMTPIIQRCLMSVREELRDNPYIVEAIKVLQVGGYRSSIGSFWNAVVDDLRNKIMFRSVKLFNQSIETGRKVETYEDFQNYVNDDQLIEGAYKIGVVGWEASKVLRHAKETRHIFSGHPKSSDPSIIKVLSMMDDCIKYVLNAEYPAQIIDVNDYVANLSESNFDRNTVAIESALGDLPEVYKNELANRLFTSYIHPQSTSVLRSNIEFVAPILWRVLPKDIRLQVARRVDQEIQKAQVDVTQAAFAFIGLVKSQSYLSVVARRYQITPLVQALTVALDDFPRENDAVKNLVPYASLVPEELLAEYVAGLTKTYVGRMGSSARYQRTDFFADAAAIYIPDMFKLFDDHAANYFVEIVKQSELLKRRIEAPAKLRRLRVLANIVAEKISSTFQERPFIEALCSESREGEFFAMLRQKN</sequence>
<dbReference type="KEGG" id="pen:PSEEN0757"/>
<proteinExistence type="predicted"/>
<reference evidence="1 2" key="1">
    <citation type="journal article" date="2006" name="Nat. Biotechnol.">
        <title>Complete genome sequence of the entomopathogenic and metabolically versatile soil bacterium Pseudomonas entomophila.</title>
        <authorList>
            <person name="Vodovar N."/>
            <person name="Vallenet D."/>
            <person name="Cruveiller S."/>
            <person name="Rouy Z."/>
            <person name="Barbe V."/>
            <person name="Acosta C."/>
            <person name="Cattolico L."/>
            <person name="Jubin C."/>
            <person name="Lajus A."/>
            <person name="Segurens B."/>
            <person name="Vacherie B."/>
            <person name="Wincker P."/>
            <person name="Weissenbach J."/>
            <person name="Lemaitre B."/>
            <person name="Medigue C."/>
            <person name="Boccard F."/>
        </authorList>
    </citation>
    <scope>NUCLEOTIDE SEQUENCE [LARGE SCALE GENOMIC DNA]</scope>
    <source>
        <strain evidence="1 2">L48</strain>
    </source>
</reference>
<name>Q1IF76_PSEE4</name>
<evidence type="ECO:0000313" key="2">
    <source>
        <dbReference type="Proteomes" id="UP000000658"/>
    </source>
</evidence>
<organism evidence="1 2">
    <name type="scientific">Pseudomonas entomophila (strain L48)</name>
    <dbReference type="NCBI Taxonomy" id="384676"/>
    <lineage>
        <taxon>Bacteria</taxon>
        <taxon>Pseudomonadati</taxon>
        <taxon>Pseudomonadota</taxon>
        <taxon>Gammaproteobacteria</taxon>
        <taxon>Pseudomonadales</taxon>
        <taxon>Pseudomonadaceae</taxon>
        <taxon>Pseudomonas</taxon>
    </lineage>
</organism>
<dbReference type="eggNOG" id="ENOG502Z9DS">
    <property type="taxonomic scope" value="Bacteria"/>
</dbReference>
<dbReference type="HOGENOM" id="CLU_638981_0_0_6"/>
<dbReference type="EMBL" id="CT573326">
    <property type="protein sequence ID" value="CAK13678.1"/>
    <property type="molecule type" value="Genomic_DNA"/>
</dbReference>
<dbReference type="AlphaFoldDB" id="Q1IF76"/>
<gene>
    <name evidence="1" type="ordered locus">PSEEN0757</name>
</gene>
<protein>
    <submittedName>
        <fullName evidence="1">Uncharacterized protein</fullName>
    </submittedName>
</protein>